<accession>A0AAJ1L0P3</accession>
<name>A0AAJ1L0P3_9ENTR</name>
<reference evidence="1" key="1">
    <citation type="submission" date="2022-09" db="EMBL/GenBank/DDBJ databases">
        <title>Intensive care unit water sources are persistently colonized with multi-drug resistant bacteria and are the site of extensive horizontal gene transfer of antibiotic resistance genes.</title>
        <authorList>
            <person name="Diorio-Toth L."/>
        </authorList>
    </citation>
    <scope>NUCLEOTIDE SEQUENCE</scope>
    <source>
        <strain evidence="1">GD03918</strain>
    </source>
</reference>
<proteinExistence type="predicted"/>
<protein>
    <submittedName>
        <fullName evidence="1">Uncharacterized protein</fullName>
    </submittedName>
</protein>
<dbReference type="RefSeq" id="WP_185962836.1">
    <property type="nucleotide sequence ID" value="NZ_CP044109.1"/>
</dbReference>
<evidence type="ECO:0000313" key="1">
    <source>
        <dbReference type="EMBL" id="MDH0967323.1"/>
    </source>
</evidence>
<organism evidence="1 2">
    <name type="scientific">Klebsiella michiganensis</name>
    <dbReference type="NCBI Taxonomy" id="1134687"/>
    <lineage>
        <taxon>Bacteria</taxon>
        <taxon>Pseudomonadati</taxon>
        <taxon>Pseudomonadota</taxon>
        <taxon>Gammaproteobacteria</taxon>
        <taxon>Enterobacterales</taxon>
        <taxon>Enterobacteriaceae</taxon>
        <taxon>Klebsiella/Raoultella group</taxon>
        <taxon>Klebsiella</taxon>
    </lineage>
</organism>
<dbReference type="Proteomes" id="UP001159937">
    <property type="component" value="Unassembled WGS sequence"/>
</dbReference>
<dbReference type="EMBL" id="JAOCBF010000091">
    <property type="protein sequence ID" value="MDH0967323.1"/>
    <property type="molecule type" value="Genomic_DNA"/>
</dbReference>
<sequence length="95" mass="10804">MILVDLDHRYKKIEKSVSEGIFSVDFIKGKDLAYIGTNQGLFFNLANGKLRPVDPEFDPRKIARGSLIDILRGSIANRLRKRVMITPSRSEHGVY</sequence>
<evidence type="ECO:0000313" key="2">
    <source>
        <dbReference type="Proteomes" id="UP001159937"/>
    </source>
</evidence>
<dbReference type="AlphaFoldDB" id="A0AAJ1L0P3"/>
<gene>
    <name evidence="1" type="ORF">N5C89_31275</name>
</gene>
<comment type="caution">
    <text evidence="1">The sequence shown here is derived from an EMBL/GenBank/DDBJ whole genome shotgun (WGS) entry which is preliminary data.</text>
</comment>